<name>A0ABQ8N324_PYRGI</name>
<dbReference type="Proteomes" id="UP001059893">
    <property type="component" value="Unassembled WGS sequence"/>
</dbReference>
<protein>
    <submittedName>
        <fullName evidence="3">Uncharacterized protein</fullName>
    </submittedName>
</protein>
<feature type="region of interest" description="Disordered" evidence="1">
    <location>
        <begin position="801"/>
        <end position="820"/>
    </location>
</feature>
<keyword evidence="2" id="KW-0472">Membrane</keyword>
<evidence type="ECO:0000256" key="1">
    <source>
        <dbReference type="SAM" id="MobiDB-lite"/>
    </source>
</evidence>
<organism evidence="3 4">
    <name type="scientific">Pyricularia grisea</name>
    <name type="common">Crabgrass-specific blast fungus</name>
    <name type="synonym">Magnaporthe grisea</name>
    <dbReference type="NCBI Taxonomy" id="148305"/>
    <lineage>
        <taxon>Eukaryota</taxon>
        <taxon>Fungi</taxon>
        <taxon>Dikarya</taxon>
        <taxon>Ascomycota</taxon>
        <taxon>Pezizomycotina</taxon>
        <taxon>Sordariomycetes</taxon>
        <taxon>Sordariomycetidae</taxon>
        <taxon>Magnaporthales</taxon>
        <taxon>Pyriculariaceae</taxon>
        <taxon>Pyricularia</taxon>
    </lineage>
</organism>
<reference evidence="3" key="1">
    <citation type="submission" date="2021-01" db="EMBL/GenBank/DDBJ databases">
        <title>Deciphering the adaptive evolutionary patterns associated with biogeogrpahic diversity in the finger millet blast pathogen Magnaporthe oryzae in Eastern Africa.</title>
        <authorList>
            <person name="Onyema G."/>
            <person name="Shittu T.A."/>
            <person name="Dodsworth S."/>
            <person name="Devilliers S."/>
            <person name="Muthumeenakshi S."/>
            <person name="Sreenivasaprasad S."/>
        </authorList>
    </citation>
    <scope>NUCLEOTIDE SEQUENCE</scope>
    <source>
        <strain evidence="3">D15/s37</strain>
    </source>
</reference>
<keyword evidence="2" id="KW-0812">Transmembrane</keyword>
<feature type="transmembrane region" description="Helical" evidence="2">
    <location>
        <begin position="41"/>
        <end position="62"/>
    </location>
</feature>
<evidence type="ECO:0000256" key="2">
    <source>
        <dbReference type="SAM" id="Phobius"/>
    </source>
</evidence>
<evidence type="ECO:0000313" key="4">
    <source>
        <dbReference type="Proteomes" id="UP001059893"/>
    </source>
</evidence>
<accession>A0ABQ8N324</accession>
<gene>
    <name evidence="3" type="ORF">MCOR33_011290</name>
</gene>
<keyword evidence="4" id="KW-1185">Reference proteome</keyword>
<comment type="caution">
    <text evidence="3">The sequence shown here is derived from an EMBL/GenBank/DDBJ whole genome shotgun (WGS) entry which is preliminary data.</text>
</comment>
<dbReference type="EMBL" id="JABSND010000465">
    <property type="protein sequence ID" value="KAI6290453.1"/>
    <property type="molecule type" value="Genomic_DNA"/>
</dbReference>
<evidence type="ECO:0000313" key="3">
    <source>
        <dbReference type="EMBL" id="KAI6290453.1"/>
    </source>
</evidence>
<keyword evidence="2" id="KW-1133">Transmembrane helix</keyword>
<sequence length="820" mass="88003">MASPIDNSQPLMVAKCDDEHDLPGPATTTGKKGPVITLRRVLAALIILFCLLGTAGVIVLGVKIAQGEKKYDTLYEEFTSLSQKYDILSRADHAQGHLLAARGILNEDPAHTDDGVVVVASKNIISDMATVGTTIMVTVTQTEAALVSPTSADTTIYDETTTVVITVPTLTVTDITTTATVTTTVFASSQPLVSYTNPFATSAVAPISASASDVGSCDLVTVTVYLPWSIGSETSVFGAPTEITYEVPTPTVVESPSLVVIPTIVTPGEIASEMPTSTTTEVPTTTPVREISGVLPISGSLASMTDACSTKTETTTTTASADRGLETSSALALISNILSTVSGTTTWTSYSTVVVTVSKPAVTGAQGMPLPPPLVTASSIGSIGSITSLVLDASSVGVPMFRNITTTTVKGTARSFYNSPHPAQSTYVTSGGVKQARAGLSGNGNARSGTVIRFSKTRKPELNKVLTTMRDEILLPYYIPADQRKLLVRTKNKEKLAKNPIVLEVDEKIYKFGFRDPRVDNPSPRDTMLQAINLMDTDRDFNNLNLLLEGLHSVAKLQWQRPWDMARIVRRAGHHGQILKILEAARRVEATGMKLDNAEVVSELMYWIQERAFGLKPDAEHWSQKGTVQALKWADMVVDMLHLPEHKPTVTPKGQPGGLAFMYDPKVRGAQLHLAAALAVKHPQPENPDVDAAQRKRVTELATGLTHSWPAGKGLREIHPDHVDKKGYHYFIGHDCGFLRVAVPILHGLELAMTIVEPELSEQLKSRRDALAAEVNEVMAKGPEKIVNGLKTYDVLFGTEHAPADSKPVPETEAEAEAKA</sequence>
<feature type="compositionally biased region" description="Basic and acidic residues" evidence="1">
    <location>
        <begin position="802"/>
        <end position="820"/>
    </location>
</feature>
<proteinExistence type="predicted"/>